<feature type="compositionally biased region" description="Polar residues" evidence="1">
    <location>
        <begin position="99"/>
        <end position="110"/>
    </location>
</feature>
<feature type="compositionally biased region" description="Basic and acidic residues" evidence="1">
    <location>
        <begin position="89"/>
        <end position="98"/>
    </location>
</feature>
<proteinExistence type="predicted"/>
<gene>
    <name evidence="3" type="ORF">A2527_09435</name>
</gene>
<feature type="transmembrane region" description="Helical" evidence="2">
    <location>
        <begin position="57"/>
        <end position="74"/>
    </location>
</feature>
<keyword evidence="2" id="KW-0472">Membrane</keyword>
<evidence type="ECO:0000256" key="2">
    <source>
        <dbReference type="SAM" id="Phobius"/>
    </source>
</evidence>
<feature type="transmembrane region" description="Helical" evidence="2">
    <location>
        <begin position="23"/>
        <end position="42"/>
    </location>
</feature>
<accession>A0A1F6G7H9</accession>
<comment type="caution">
    <text evidence="3">The sequence shown here is derived from an EMBL/GenBank/DDBJ whole genome shotgun (WGS) entry which is preliminary data.</text>
</comment>
<dbReference type="EMBL" id="MFNE01000043">
    <property type="protein sequence ID" value="OGG94063.1"/>
    <property type="molecule type" value="Genomic_DNA"/>
</dbReference>
<feature type="region of interest" description="Disordered" evidence="1">
    <location>
        <begin position="89"/>
        <end position="110"/>
    </location>
</feature>
<protein>
    <submittedName>
        <fullName evidence="3">Uncharacterized protein</fullName>
    </submittedName>
</protein>
<dbReference type="AlphaFoldDB" id="A0A1F6G7H9"/>
<name>A0A1F6G7H9_9PROT</name>
<evidence type="ECO:0000313" key="3">
    <source>
        <dbReference type="EMBL" id="OGG94063.1"/>
    </source>
</evidence>
<sequence length="110" mass="12223">MGIGPKWATTCLVDSMLKILLPFFRLLILAVFLFGASYLSFFTPKNLLEGVGFTDDLKLMLVLMGLAAGGLFFTKERKKVEFYTPGEEEKNLLEKSNPHNETPSESGSKS</sequence>
<organism evidence="3 4">
    <name type="scientific">Candidatus Lambdaproteobacteria bacterium RIFOXYD2_FULL_50_16</name>
    <dbReference type="NCBI Taxonomy" id="1817772"/>
    <lineage>
        <taxon>Bacteria</taxon>
        <taxon>Pseudomonadati</taxon>
        <taxon>Pseudomonadota</taxon>
        <taxon>Candidatus Lambdaproteobacteria</taxon>
    </lineage>
</organism>
<dbReference type="Proteomes" id="UP000178449">
    <property type="component" value="Unassembled WGS sequence"/>
</dbReference>
<keyword evidence="2" id="KW-1133">Transmembrane helix</keyword>
<reference evidence="3 4" key="1">
    <citation type="journal article" date="2016" name="Nat. Commun.">
        <title>Thousands of microbial genomes shed light on interconnected biogeochemical processes in an aquifer system.</title>
        <authorList>
            <person name="Anantharaman K."/>
            <person name="Brown C.T."/>
            <person name="Hug L.A."/>
            <person name="Sharon I."/>
            <person name="Castelle C.J."/>
            <person name="Probst A.J."/>
            <person name="Thomas B.C."/>
            <person name="Singh A."/>
            <person name="Wilkins M.J."/>
            <person name="Karaoz U."/>
            <person name="Brodie E.L."/>
            <person name="Williams K.H."/>
            <person name="Hubbard S.S."/>
            <person name="Banfield J.F."/>
        </authorList>
    </citation>
    <scope>NUCLEOTIDE SEQUENCE [LARGE SCALE GENOMIC DNA]</scope>
</reference>
<evidence type="ECO:0000313" key="4">
    <source>
        <dbReference type="Proteomes" id="UP000178449"/>
    </source>
</evidence>
<keyword evidence="2" id="KW-0812">Transmembrane</keyword>
<evidence type="ECO:0000256" key="1">
    <source>
        <dbReference type="SAM" id="MobiDB-lite"/>
    </source>
</evidence>